<evidence type="ECO:0000313" key="1">
    <source>
        <dbReference type="EMBL" id="SFI49087.1"/>
    </source>
</evidence>
<dbReference type="RefSeq" id="WP_090081872.1">
    <property type="nucleotide sequence ID" value="NZ_FOQT01000005.1"/>
</dbReference>
<dbReference type="AlphaFoldDB" id="A0A1I3IMN0"/>
<evidence type="ECO:0008006" key="3">
    <source>
        <dbReference type="Google" id="ProtNLM"/>
    </source>
</evidence>
<dbReference type="Proteomes" id="UP000198931">
    <property type="component" value="Unassembled WGS sequence"/>
</dbReference>
<dbReference type="OrthoDB" id="9816185at2"/>
<protein>
    <recommendedName>
        <fullName evidence="3">HNH endonuclease</fullName>
    </recommendedName>
</protein>
<reference evidence="1 2" key="1">
    <citation type="submission" date="2016-10" db="EMBL/GenBank/DDBJ databases">
        <authorList>
            <person name="de Groot N.N."/>
        </authorList>
    </citation>
    <scope>NUCLEOTIDE SEQUENCE [LARGE SCALE GENOMIC DNA]</scope>
    <source>
        <strain evidence="1 2">DSM 26000</strain>
    </source>
</reference>
<gene>
    <name evidence="1" type="ORF">SAMN05443292_2694</name>
</gene>
<proteinExistence type="predicted"/>
<evidence type="ECO:0000313" key="2">
    <source>
        <dbReference type="Proteomes" id="UP000198931"/>
    </source>
</evidence>
<dbReference type="EMBL" id="FOQT01000005">
    <property type="protein sequence ID" value="SFI49087.1"/>
    <property type="molecule type" value="Genomic_DNA"/>
</dbReference>
<keyword evidence="2" id="KW-1185">Reference proteome</keyword>
<accession>A0A1I3IMN0</accession>
<dbReference type="Gene3D" id="1.10.30.50">
    <property type="match status" value="1"/>
</dbReference>
<dbReference type="STRING" id="1125876.SAMN05443292_2694"/>
<organism evidence="1 2">
    <name type="scientific">Halpernia frigidisoli</name>
    <dbReference type="NCBI Taxonomy" id="1125876"/>
    <lineage>
        <taxon>Bacteria</taxon>
        <taxon>Pseudomonadati</taxon>
        <taxon>Bacteroidota</taxon>
        <taxon>Flavobacteriia</taxon>
        <taxon>Flavobacteriales</taxon>
        <taxon>Weeksellaceae</taxon>
        <taxon>Chryseobacterium group</taxon>
        <taxon>Halpernia</taxon>
    </lineage>
</organism>
<name>A0A1I3IMN0_9FLAO</name>
<sequence>MRKIKYPYKNDFEKQKFNNTYYNLIKLKLDEKKINFILKKIDKDYSLKKILISDFSELIIIQDKVRKSLQRKNLESFFKSGIKNKIKYTYETFQKSISGFFMDNGIDLQSCHYCNVDYVNTFEEHYQFSSTEEFISKAPKEVLGLVDEISDKTAKEIINKRLPNIIINDLKPLLGPRVYAKLFKLWNSSNLKNSANVDLKNIVIKRNHYTLDHVLPKNEFSFLSLSLYNLVPSCYSCNSKFKHIKEFTVNTELAKLCPTSDNFELDKLFKFKINFDVNDKDFEMKISQVKQIDDVEVKIENIHSEDGVDEFLEIFKIKSRYEFHKNISFDLIEKRKDYSNSQLIEIENIFAEKGIMIDTQTFKKQIFGSIIYEKQDTNAPFEKYKKDIATQLGLI</sequence>